<keyword evidence="3" id="KW-1185">Reference proteome</keyword>
<evidence type="ECO:0000256" key="1">
    <source>
        <dbReference type="SAM" id="SignalP"/>
    </source>
</evidence>
<comment type="caution">
    <text evidence="2">The sequence shown here is derived from an EMBL/GenBank/DDBJ whole genome shotgun (WGS) entry which is preliminary data.</text>
</comment>
<feature type="chain" id="PRO_5046536926" description="Secreted protein" evidence="1">
    <location>
        <begin position="28"/>
        <end position="191"/>
    </location>
</feature>
<reference evidence="2 3" key="1">
    <citation type="submission" date="2021-01" db="EMBL/GenBank/DDBJ databases">
        <title>Whole genome shotgun sequence of Actinoplanes humidus NBRC 14915.</title>
        <authorList>
            <person name="Komaki H."/>
            <person name="Tamura T."/>
        </authorList>
    </citation>
    <scope>NUCLEOTIDE SEQUENCE [LARGE SCALE GENOMIC DNA]</scope>
    <source>
        <strain evidence="2 3">NBRC 14915</strain>
    </source>
</reference>
<accession>A0ABQ4A2P6</accession>
<evidence type="ECO:0000313" key="2">
    <source>
        <dbReference type="EMBL" id="GIE25113.1"/>
    </source>
</evidence>
<evidence type="ECO:0000313" key="3">
    <source>
        <dbReference type="Proteomes" id="UP000603200"/>
    </source>
</evidence>
<dbReference type="PROSITE" id="PS51257">
    <property type="entry name" value="PROKAR_LIPOPROTEIN"/>
    <property type="match status" value="1"/>
</dbReference>
<dbReference type="Proteomes" id="UP000603200">
    <property type="component" value="Unassembled WGS sequence"/>
</dbReference>
<sequence length="191" mass="20502">MRRSHILVAAIALTALTACGSSTQADAPPKVATLVSAVPAASPSPTSERPRHRLDETDEEYEALFTPLYKCLEEHGVDNPSNNTVTLKKASDAAHQPATSKGDTTAVAAFRYCEPLYAPLPPWEKDPANPEARDFNLAVMKCLKAKGVKHLEPTEDGLSYSLGGSQDDEASIVEAMRLEPDCEREAAAAKK</sequence>
<gene>
    <name evidence="2" type="ORF">Ahu01nite_082150</name>
</gene>
<dbReference type="EMBL" id="BOMN01000115">
    <property type="protein sequence ID" value="GIE25113.1"/>
    <property type="molecule type" value="Genomic_DNA"/>
</dbReference>
<protein>
    <recommendedName>
        <fullName evidence="4">Secreted protein</fullName>
    </recommendedName>
</protein>
<dbReference type="RefSeq" id="WP_203842077.1">
    <property type="nucleotide sequence ID" value="NZ_BAAATV010000015.1"/>
</dbReference>
<name>A0ABQ4A2P6_9ACTN</name>
<feature type="signal peptide" evidence="1">
    <location>
        <begin position="1"/>
        <end position="27"/>
    </location>
</feature>
<proteinExistence type="predicted"/>
<organism evidence="2 3">
    <name type="scientific">Winogradskya humida</name>
    <dbReference type="NCBI Taxonomy" id="113566"/>
    <lineage>
        <taxon>Bacteria</taxon>
        <taxon>Bacillati</taxon>
        <taxon>Actinomycetota</taxon>
        <taxon>Actinomycetes</taxon>
        <taxon>Micromonosporales</taxon>
        <taxon>Micromonosporaceae</taxon>
        <taxon>Winogradskya</taxon>
    </lineage>
</organism>
<keyword evidence="1" id="KW-0732">Signal</keyword>
<evidence type="ECO:0008006" key="4">
    <source>
        <dbReference type="Google" id="ProtNLM"/>
    </source>
</evidence>